<dbReference type="Pfam" id="PF00171">
    <property type="entry name" value="Aldedh"/>
    <property type="match status" value="1"/>
</dbReference>
<dbReference type="PIRSF" id="PIRSF036492">
    <property type="entry name" value="ALDH"/>
    <property type="match status" value="1"/>
</dbReference>
<feature type="domain" description="Aldehyde dehydrogenase" evidence="7">
    <location>
        <begin position="6"/>
        <end position="444"/>
    </location>
</feature>
<evidence type="ECO:0000256" key="5">
    <source>
        <dbReference type="PROSITE-ProRule" id="PRU10007"/>
    </source>
</evidence>
<evidence type="ECO:0000313" key="8">
    <source>
        <dbReference type="EMBL" id="MFC3700123.1"/>
    </source>
</evidence>
<dbReference type="SUPFAM" id="SSF53720">
    <property type="entry name" value="ALDH-like"/>
    <property type="match status" value="1"/>
</dbReference>
<evidence type="ECO:0000256" key="1">
    <source>
        <dbReference type="ARBA" id="ARBA00009986"/>
    </source>
</evidence>
<evidence type="ECO:0000256" key="6">
    <source>
        <dbReference type="RuleBase" id="RU003345"/>
    </source>
</evidence>
<dbReference type="RefSeq" id="WP_290280850.1">
    <property type="nucleotide sequence ID" value="NZ_JAUFQI010000001.1"/>
</dbReference>
<comment type="similarity">
    <text evidence="1 4 6">Belongs to the aldehyde dehydrogenase family.</text>
</comment>
<dbReference type="CDD" id="cd07133">
    <property type="entry name" value="ALDH_CALDH_CalB"/>
    <property type="match status" value="1"/>
</dbReference>
<dbReference type="PANTHER" id="PTHR43570:SF20">
    <property type="entry name" value="ALDEHYDE DEHYDROGENASE ALDX-RELATED"/>
    <property type="match status" value="1"/>
</dbReference>
<dbReference type="GO" id="GO:0050269">
    <property type="term" value="F:coniferyl-aldehyde dehydrogenase [NAD(P)+] activity"/>
    <property type="evidence" value="ECO:0007669"/>
    <property type="project" value="UniProtKB-EC"/>
</dbReference>
<dbReference type="PROSITE" id="PS00687">
    <property type="entry name" value="ALDEHYDE_DEHYDR_GLU"/>
    <property type="match status" value="1"/>
</dbReference>
<protein>
    <recommendedName>
        <fullName evidence="4">Aldehyde dehydrogenase</fullName>
    </recommendedName>
</protein>
<dbReference type="InterPro" id="IPR016161">
    <property type="entry name" value="Ald_DH/histidinol_DH"/>
</dbReference>
<reference evidence="9" key="1">
    <citation type="journal article" date="2019" name="Int. J. Syst. Evol. Microbiol.">
        <title>The Global Catalogue of Microorganisms (GCM) 10K type strain sequencing project: providing services to taxonomists for standard genome sequencing and annotation.</title>
        <authorList>
            <consortium name="The Broad Institute Genomics Platform"/>
            <consortium name="The Broad Institute Genome Sequencing Center for Infectious Disease"/>
            <person name="Wu L."/>
            <person name="Ma J."/>
        </authorList>
    </citation>
    <scope>NUCLEOTIDE SEQUENCE [LARGE SCALE GENOMIC DNA]</scope>
    <source>
        <strain evidence="9">CECT 8288</strain>
    </source>
</reference>
<evidence type="ECO:0000313" key="9">
    <source>
        <dbReference type="Proteomes" id="UP001595710"/>
    </source>
</evidence>
<dbReference type="EMBL" id="JBHRYN010000003">
    <property type="protein sequence ID" value="MFC3700123.1"/>
    <property type="molecule type" value="Genomic_DNA"/>
</dbReference>
<dbReference type="InterPro" id="IPR016163">
    <property type="entry name" value="Ald_DH_C"/>
</dbReference>
<gene>
    <name evidence="8" type="ORF">ACFOND_00610</name>
</gene>
<dbReference type="Gene3D" id="3.40.309.10">
    <property type="entry name" value="Aldehyde Dehydrogenase, Chain A, domain 2"/>
    <property type="match status" value="1"/>
</dbReference>
<evidence type="ECO:0000256" key="2">
    <source>
        <dbReference type="ARBA" id="ARBA00023002"/>
    </source>
</evidence>
<sequence>MSTPLPTASFEHVNEQFSALKRAYATSPYPSVSIRKQRLLKLKALILENQDALIEAISTDFDGRAYNDTRIGEILPSMMAINDALKHLKRWAAPKRKFAGLIHMPASAKVIYQPVGVVGVIAPWNYPLLLTVAPVVGAIAAGNVALVKVSEFTPAFGALMESLVRKYFAASELRIVNGEVDIAQAFSELPFDHLLFTGSTTVGKHIMRAASQNLTPVTLELGGKSPVVIDKSIPVREAAARLVFPKCVNAGQTCVAPDYVLCPTDRIDEFVQHFLVEARRQYPNVADNNDYTSIINERQRARLVGYVEEALARGAALHIAGDSENLADYGTKLPPMLLTGVPDDCAVMQEEIFGPLLPVVGYESLAEATQYINDRPRPLALYVFGYDKSLKPVFEQQTHSGGLVFNEAMVQVTMDNLPFGGIGHSGMGHYHGYDGFQTFSKAKPVVSKGRINSLQLFYPPYKNWLVSSIMRIFGR</sequence>
<dbReference type="InterPro" id="IPR029510">
    <property type="entry name" value="Ald_DH_CS_GLU"/>
</dbReference>
<dbReference type="Proteomes" id="UP001595710">
    <property type="component" value="Unassembled WGS sequence"/>
</dbReference>
<evidence type="ECO:0000259" key="7">
    <source>
        <dbReference type="Pfam" id="PF00171"/>
    </source>
</evidence>
<dbReference type="InterPro" id="IPR016162">
    <property type="entry name" value="Ald_DH_N"/>
</dbReference>
<dbReference type="PANTHER" id="PTHR43570">
    <property type="entry name" value="ALDEHYDE DEHYDROGENASE"/>
    <property type="match status" value="1"/>
</dbReference>
<dbReference type="InterPro" id="IPR015590">
    <property type="entry name" value="Aldehyde_DH_dom"/>
</dbReference>
<keyword evidence="9" id="KW-1185">Reference proteome</keyword>
<proteinExistence type="inferred from homology"/>
<accession>A0ABV7WQ33</accession>
<evidence type="ECO:0000256" key="4">
    <source>
        <dbReference type="PIRNR" id="PIRNR036492"/>
    </source>
</evidence>
<feature type="active site" evidence="5">
    <location>
        <position position="220"/>
    </location>
</feature>
<evidence type="ECO:0000256" key="3">
    <source>
        <dbReference type="ARBA" id="ARBA00023027"/>
    </source>
</evidence>
<dbReference type="InterPro" id="IPR012394">
    <property type="entry name" value="Aldehyde_DH_NAD(P)"/>
</dbReference>
<name>A0ABV7WQ33_9GAMM</name>
<keyword evidence="2 4" id="KW-0560">Oxidoreductase</keyword>
<organism evidence="8 9">
    <name type="scientific">Reinekea marina</name>
    <dbReference type="NCBI Taxonomy" id="1310421"/>
    <lineage>
        <taxon>Bacteria</taxon>
        <taxon>Pseudomonadati</taxon>
        <taxon>Pseudomonadota</taxon>
        <taxon>Gammaproteobacteria</taxon>
        <taxon>Oceanospirillales</taxon>
        <taxon>Saccharospirillaceae</taxon>
        <taxon>Reinekea</taxon>
    </lineage>
</organism>
<comment type="caution">
    <text evidence="8">The sequence shown here is derived from an EMBL/GenBank/DDBJ whole genome shotgun (WGS) entry which is preliminary data.</text>
</comment>
<keyword evidence="3" id="KW-0520">NAD</keyword>
<dbReference type="Gene3D" id="3.40.605.10">
    <property type="entry name" value="Aldehyde Dehydrogenase, Chain A, domain 1"/>
    <property type="match status" value="1"/>
</dbReference>